<evidence type="ECO:0000313" key="2">
    <source>
        <dbReference type="EMBL" id="KIJ62953.1"/>
    </source>
</evidence>
<dbReference type="HOGENOM" id="CLU_1078339_0_0_1"/>
<sequence>MMNGHGHGESSGMRTTLHGNPEDLRSYEAAVNARNAGLKLNLVPRRKGTRPSSSASPPVDAPSGGVGDSRLADHGGISRPSSSSSASSLAHAFGVPASHHHAHPNIVKPPPMQGASISLPVPHVGSSLSNSHSVSFGTNNTITFAPGSRESSVASDGTGGTGGSSSDGEVFRPSFKRLPSQTLGPSSSKRALVERGGAEGEDGNLIGVGVENGSGGGAVGAVGVLDGMGIGSGSLRGSTGSRPIAALPERARRASESGGAA</sequence>
<reference evidence="2 3" key="1">
    <citation type="submission" date="2014-04" db="EMBL/GenBank/DDBJ databases">
        <title>Evolutionary Origins and Diversification of the Mycorrhizal Mutualists.</title>
        <authorList>
            <consortium name="DOE Joint Genome Institute"/>
            <consortium name="Mycorrhizal Genomics Consortium"/>
            <person name="Kohler A."/>
            <person name="Kuo A."/>
            <person name="Nagy L.G."/>
            <person name="Floudas D."/>
            <person name="Copeland A."/>
            <person name="Barry K.W."/>
            <person name="Cichocki N."/>
            <person name="Veneault-Fourrey C."/>
            <person name="LaButti K."/>
            <person name="Lindquist E.A."/>
            <person name="Lipzen A."/>
            <person name="Lundell T."/>
            <person name="Morin E."/>
            <person name="Murat C."/>
            <person name="Riley R."/>
            <person name="Ohm R."/>
            <person name="Sun H."/>
            <person name="Tunlid A."/>
            <person name="Henrissat B."/>
            <person name="Grigoriev I.V."/>
            <person name="Hibbett D.S."/>
            <person name="Martin F."/>
        </authorList>
    </citation>
    <scope>NUCLEOTIDE SEQUENCE [LARGE SCALE GENOMIC DNA]</scope>
    <source>
        <strain evidence="2 3">MD-312</strain>
    </source>
</reference>
<name>A0A0C9W752_9AGAM</name>
<feature type="compositionally biased region" description="Low complexity" evidence="1">
    <location>
        <begin position="51"/>
        <end position="63"/>
    </location>
</feature>
<accession>A0A0C9W752</accession>
<feature type="region of interest" description="Disordered" evidence="1">
    <location>
        <begin position="1"/>
        <end position="190"/>
    </location>
</feature>
<feature type="compositionally biased region" description="Polar residues" evidence="1">
    <location>
        <begin position="179"/>
        <end position="189"/>
    </location>
</feature>
<feature type="compositionally biased region" description="Low complexity" evidence="1">
    <location>
        <begin position="126"/>
        <end position="135"/>
    </location>
</feature>
<feature type="compositionally biased region" description="Low complexity" evidence="1">
    <location>
        <begin position="78"/>
        <end position="88"/>
    </location>
</feature>
<evidence type="ECO:0000256" key="1">
    <source>
        <dbReference type="SAM" id="MobiDB-lite"/>
    </source>
</evidence>
<organism evidence="2 3">
    <name type="scientific">Hydnomerulius pinastri MD-312</name>
    <dbReference type="NCBI Taxonomy" id="994086"/>
    <lineage>
        <taxon>Eukaryota</taxon>
        <taxon>Fungi</taxon>
        <taxon>Dikarya</taxon>
        <taxon>Basidiomycota</taxon>
        <taxon>Agaricomycotina</taxon>
        <taxon>Agaricomycetes</taxon>
        <taxon>Agaricomycetidae</taxon>
        <taxon>Boletales</taxon>
        <taxon>Boletales incertae sedis</taxon>
        <taxon>Leucogyrophana</taxon>
    </lineage>
</organism>
<protein>
    <submittedName>
        <fullName evidence="2">Uncharacterized protein</fullName>
    </submittedName>
</protein>
<dbReference type="Proteomes" id="UP000053820">
    <property type="component" value="Unassembled WGS sequence"/>
</dbReference>
<dbReference type="AlphaFoldDB" id="A0A0C9W752"/>
<evidence type="ECO:0000313" key="3">
    <source>
        <dbReference type="Proteomes" id="UP000053820"/>
    </source>
</evidence>
<keyword evidence="3" id="KW-1185">Reference proteome</keyword>
<dbReference type="OrthoDB" id="6365676at2759"/>
<proteinExistence type="predicted"/>
<feature type="region of interest" description="Disordered" evidence="1">
    <location>
        <begin position="232"/>
        <end position="261"/>
    </location>
</feature>
<dbReference type="EMBL" id="KN839853">
    <property type="protein sequence ID" value="KIJ62953.1"/>
    <property type="molecule type" value="Genomic_DNA"/>
</dbReference>
<gene>
    <name evidence="2" type="ORF">HYDPIDRAFT_176342</name>
</gene>